<comment type="similarity">
    <text evidence="1">Belongs to the short-chain dehydrogenases/reductases (SDR) family.</text>
</comment>
<dbReference type="Gene3D" id="3.40.50.720">
    <property type="entry name" value="NAD(P)-binding Rossmann-like Domain"/>
    <property type="match status" value="1"/>
</dbReference>
<dbReference type="InterPro" id="IPR002347">
    <property type="entry name" value="SDR_fam"/>
</dbReference>
<proteinExistence type="inferred from homology"/>
<protein>
    <submittedName>
        <fullName evidence="2">SDR family oxidoreductase</fullName>
    </submittedName>
</protein>
<accession>A0ABX1MM02</accession>
<dbReference type="PRINTS" id="PR00081">
    <property type="entry name" value="GDHRDH"/>
</dbReference>
<dbReference type="InterPro" id="IPR050259">
    <property type="entry name" value="SDR"/>
</dbReference>
<comment type="caution">
    <text evidence="2">The sequence shown here is derived from an EMBL/GenBank/DDBJ whole genome shotgun (WGS) entry which is preliminary data.</text>
</comment>
<sequence length="250" mass="26029">METKGKERVALIVNADDSVGEAVAMRLADTGTQIALTGSDAGRLDRIASRLVDRGVPVIAVMTRTAEPGEIRESVARVMARFGRIDILVQNESALVAKALEEISDADVGAALEAGIAGPFHYLREIVPGMRKSGFGRVVNISDINYLGLAQTANVAAARSGLFGLTRALALESARDGVTVNTVVMGDVDGGTVTDTERETLVGGIPVKRLGTPADVANAVGFLAADSSKYVTGQTLFVCGGKSAYFSMSI</sequence>
<reference evidence="2 3" key="1">
    <citation type="submission" date="2019-12" db="EMBL/GenBank/DDBJ databases">
        <title>Comparative genomics gives insights into the taxonomy of the Azoarcus-Aromatoleum group and reveals separate origins of nif in the plant-associated Azoarcus and non-plant-associated Aromatoleum sub-groups.</title>
        <authorList>
            <person name="Lafos M."/>
            <person name="Maluk M."/>
            <person name="Batista M."/>
            <person name="Junghare M."/>
            <person name="Carmona M."/>
            <person name="Faoro H."/>
            <person name="Cruz L.M."/>
            <person name="Battistoni F."/>
            <person name="De Souza E."/>
            <person name="Pedrosa F."/>
            <person name="Chen W.-M."/>
            <person name="Poole P.S."/>
            <person name="Dixon R.A."/>
            <person name="James E.K."/>
        </authorList>
    </citation>
    <scope>NUCLEOTIDE SEQUENCE [LARGE SCALE GENOMIC DNA]</scope>
    <source>
        <strain evidence="2 3">ToN1</strain>
    </source>
</reference>
<dbReference type="PRINTS" id="PR00080">
    <property type="entry name" value="SDRFAMILY"/>
</dbReference>
<keyword evidence="3" id="KW-1185">Reference proteome</keyword>
<dbReference type="PANTHER" id="PTHR42879">
    <property type="entry name" value="3-OXOACYL-(ACYL-CARRIER-PROTEIN) REDUCTASE"/>
    <property type="match status" value="1"/>
</dbReference>
<organism evidence="2 3">
    <name type="scientific">Aromatoleum petrolei</name>
    <dbReference type="NCBI Taxonomy" id="76116"/>
    <lineage>
        <taxon>Bacteria</taxon>
        <taxon>Pseudomonadati</taxon>
        <taxon>Pseudomonadota</taxon>
        <taxon>Betaproteobacteria</taxon>
        <taxon>Rhodocyclales</taxon>
        <taxon>Rhodocyclaceae</taxon>
        <taxon>Aromatoleum</taxon>
    </lineage>
</organism>
<dbReference type="EMBL" id="WTVR01000018">
    <property type="protein sequence ID" value="NMF88982.1"/>
    <property type="molecule type" value="Genomic_DNA"/>
</dbReference>
<dbReference type="PANTHER" id="PTHR42879:SF2">
    <property type="entry name" value="3-OXOACYL-[ACYL-CARRIER-PROTEIN] REDUCTASE FABG"/>
    <property type="match status" value="1"/>
</dbReference>
<gene>
    <name evidence="2" type="ORF">GPA26_10910</name>
</gene>
<dbReference type="Pfam" id="PF13561">
    <property type="entry name" value="adh_short_C2"/>
    <property type="match status" value="1"/>
</dbReference>
<evidence type="ECO:0000313" key="3">
    <source>
        <dbReference type="Proteomes" id="UP000652074"/>
    </source>
</evidence>
<evidence type="ECO:0000256" key="1">
    <source>
        <dbReference type="ARBA" id="ARBA00006484"/>
    </source>
</evidence>
<name>A0ABX1MM02_9RHOO</name>
<evidence type="ECO:0000313" key="2">
    <source>
        <dbReference type="EMBL" id="NMF88982.1"/>
    </source>
</evidence>
<dbReference type="InterPro" id="IPR036291">
    <property type="entry name" value="NAD(P)-bd_dom_sf"/>
</dbReference>
<dbReference type="SUPFAM" id="SSF51735">
    <property type="entry name" value="NAD(P)-binding Rossmann-fold domains"/>
    <property type="match status" value="1"/>
</dbReference>
<dbReference type="Proteomes" id="UP000652074">
    <property type="component" value="Unassembled WGS sequence"/>
</dbReference>
<dbReference type="RefSeq" id="WP_169206360.1">
    <property type="nucleotide sequence ID" value="NZ_CP059560.1"/>
</dbReference>